<evidence type="ECO:0000313" key="1">
    <source>
        <dbReference type="EMBL" id="QEP33543.1"/>
    </source>
</evidence>
<dbReference type="SUPFAM" id="SSF103247">
    <property type="entry name" value="TT1751-like"/>
    <property type="match status" value="1"/>
</dbReference>
<dbReference type="EMBL" id="CP035928">
    <property type="protein sequence ID" value="QEP33543.1"/>
    <property type="molecule type" value="Genomic_DNA"/>
</dbReference>
<evidence type="ECO:0000313" key="2">
    <source>
        <dbReference type="Proteomes" id="UP000322726"/>
    </source>
</evidence>
<sequence>MKKFISSLLIFTSFAFAKYEIIENDYIYTIKIDDTSFEQLYVDLKSEIEFNSFVVVHELDLAKSTKEIAEYLDKQAVLNKGKNILICKSSFTLQMHEENIENITYCPLNISVYSDKNHRYISFRKYHKLRNNDKIADDINMKLKKILLDSLN</sequence>
<dbReference type="InterPro" id="IPR035923">
    <property type="entry name" value="TT1751-like_sf"/>
</dbReference>
<dbReference type="Proteomes" id="UP000322726">
    <property type="component" value="Chromosome"/>
</dbReference>
<keyword evidence="2" id="KW-1185">Reference proteome</keyword>
<name>A0A5C2H450_9BACT</name>
<dbReference type="AlphaFoldDB" id="A0A5C2H450"/>
<reference evidence="1 2" key="3">
    <citation type="submission" date="2019-09" db="EMBL/GenBank/DDBJ databases">
        <title>Taxonomic note: a critical rebuttal of the proposed division of the genus Arcobacter into six genera, emended descriptions of Arcobacter anaerophilus and the genus Arcobacter, and an assessment of genus-level boundaries for Epsilonproteobacteria using in silico genomic comparator tools.</title>
        <authorList>
            <person name="On S.L.W."/>
            <person name="Miller W.G."/>
            <person name="Biggs P."/>
            <person name="Cornelius A."/>
            <person name="Vandamme P."/>
        </authorList>
    </citation>
    <scope>NUCLEOTIDE SEQUENCE [LARGE SCALE GENOMIC DNA]</scope>
    <source>
        <strain evidence="1 2">LMG 26638</strain>
    </source>
</reference>
<dbReference type="RefSeq" id="WP_130232508.1">
    <property type="nucleotide sequence ID" value="NZ_BMEF01000010.1"/>
</dbReference>
<reference evidence="1 2" key="1">
    <citation type="submission" date="2019-09" db="EMBL/GenBank/DDBJ databases">
        <title>Complete genome sequencing of four Arcobacter species reveals a diverse suite of mobile elements.</title>
        <authorList>
            <person name="Miller W.G."/>
            <person name="Yee E."/>
            <person name="Bono J.L."/>
        </authorList>
    </citation>
    <scope>NUCLEOTIDE SEQUENCE [LARGE SCALE GENOMIC DNA]</scope>
    <source>
        <strain evidence="1 2">LMG 26638</strain>
    </source>
</reference>
<proteinExistence type="predicted"/>
<accession>A0A5C2H450</accession>
<gene>
    <name evidence="1" type="ORF">APAC_0382</name>
</gene>
<dbReference type="OrthoDB" id="5344014at2"/>
<protein>
    <submittedName>
        <fullName evidence="1">Uncharacterized protein</fullName>
    </submittedName>
</protein>
<organism evidence="1 2">
    <name type="scientific">Malaciobacter pacificus</name>
    <dbReference type="NCBI Taxonomy" id="1080223"/>
    <lineage>
        <taxon>Bacteria</taxon>
        <taxon>Pseudomonadati</taxon>
        <taxon>Campylobacterota</taxon>
        <taxon>Epsilonproteobacteria</taxon>
        <taxon>Campylobacterales</taxon>
        <taxon>Arcobacteraceae</taxon>
        <taxon>Malaciobacter</taxon>
    </lineage>
</organism>
<reference evidence="2" key="2">
    <citation type="submission" date="2019-09" db="EMBL/GenBank/DDBJ databases">
        <title>Complete genome sequencing of four Arcobacter species reveals a diverse suite of mobile elements.</title>
        <authorList>
            <person name="On S.L.W."/>
            <person name="Miller W.G."/>
            <person name="Biggs P."/>
            <person name="Cornelius A."/>
            <person name="Vandamme P."/>
        </authorList>
    </citation>
    <scope>NUCLEOTIDE SEQUENCE [LARGE SCALE GENOMIC DNA]</scope>
    <source>
        <strain evidence="2">LMG 26638</strain>
    </source>
</reference>
<dbReference type="Gene3D" id="3.30.310.70">
    <property type="entry name" value="TT1751-like domain"/>
    <property type="match status" value="1"/>
</dbReference>
<dbReference type="KEGG" id="apai:APAC_0382"/>